<feature type="zinc finger region" description="C3H1-type" evidence="5">
    <location>
        <begin position="312"/>
        <end position="338"/>
    </location>
</feature>
<feature type="zinc finger region" description="C3H1-type" evidence="5">
    <location>
        <begin position="347"/>
        <end position="373"/>
    </location>
</feature>
<keyword evidence="3 5" id="KW-0863">Zinc-finger</keyword>
<dbReference type="Gene3D" id="4.10.1000.10">
    <property type="entry name" value="Zinc finger, CCCH-type"/>
    <property type="match status" value="1"/>
</dbReference>
<evidence type="ECO:0000259" key="7">
    <source>
        <dbReference type="PROSITE" id="PS50103"/>
    </source>
</evidence>
<protein>
    <recommendedName>
        <fullName evidence="7">C3H1-type domain-containing protein</fullName>
    </recommendedName>
</protein>
<organism evidence="8 9">
    <name type="scientific">Polarella glacialis</name>
    <name type="common">Dinoflagellate</name>
    <dbReference type="NCBI Taxonomy" id="89957"/>
    <lineage>
        <taxon>Eukaryota</taxon>
        <taxon>Sar</taxon>
        <taxon>Alveolata</taxon>
        <taxon>Dinophyceae</taxon>
        <taxon>Suessiales</taxon>
        <taxon>Suessiaceae</taxon>
        <taxon>Polarella</taxon>
    </lineage>
</organism>
<dbReference type="Gene3D" id="3.30.1370.210">
    <property type="match status" value="1"/>
</dbReference>
<feature type="region of interest" description="Disordered" evidence="6">
    <location>
        <begin position="533"/>
        <end position="560"/>
    </location>
</feature>
<feature type="domain" description="C3H1-type" evidence="7">
    <location>
        <begin position="277"/>
        <end position="304"/>
    </location>
</feature>
<keyword evidence="1 5" id="KW-0479">Metal-binding</keyword>
<feature type="zinc finger region" description="C3H1-type" evidence="5">
    <location>
        <begin position="277"/>
        <end position="304"/>
    </location>
</feature>
<dbReference type="InterPro" id="IPR000571">
    <property type="entry name" value="Znf_CCCH"/>
</dbReference>
<evidence type="ECO:0000313" key="9">
    <source>
        <dbReference type="Proteomes" id="UP000626109"/>
    </source>
</evidence>
<dbReference type="InterPro" id="IPR036855">
    <property type="entry name" value="Znf_CCCH_sf"/>
</dbReference>
<dbReference type="PANTHER" id="PTHR12547">
    <property type="entry name" value="CCCH ZINC FINGER/TIS11-RELATED"/>
    <property type="match status" value="1"/>
</dbReference>
<gene>
    <name evidence="8" type="ORF">PGLA2088_LOCUS8563</name>
</gene>
<proteinExistence type="predicted"/>
<name>A0A813IJS4_POLGL</name>
<evidence type="ECO:0000313" key="8">
    <source>
        <dbReference type="EMBL" id="CAE8650771.1"/>
    </source>
</evidence>
<dbReference type="Proteomes" id="UP000626109">
    <property type="component" value="Unassembled WGS sequence"/>
</dbReference>
<dbReference type="SUPFAM" id="SSF90229">
    <property type="entry name" value="CCCH zinc finger"/>
    <property type="match status" value="2"/>
</dbReference>
<evidence type="ECO:0000256" key="1">
    <source>
        <dbReference type="ARBA" id="ARBA00022723"/>
    </source>
</evidence>
<comment type="caution">
    <text evidence="8">The sequence shown here is derived from an EMBL/GenBank/DDBJ whole genome shotgun (WGS) entry which is preliminary data.</text>
</comment>
<dbReference type="InterPro" id="IPR045877">
    <property type="entry name" value="ZFP36-like"/>
</dbReference>
<dbReference type="PANTHER" id="PTHR12547:SF18">
    <property type="entry name" value="PROTEIN TIS11"/>
    <property type="match status" value="1"/>
</dbReference>
<feature type="compositionally biased region" description="Low complexity" evidence="6">
    <location>
        <begin position="61"/>
        <end position="79"/>
    </location>
</feature>
<feature type="compositionally biased region" description="Low complexity" evidence="6">
    <location>
        <begin position="36"/>
        <end position="46"/>
    </location>
</feature>
<dbReference type="AlphaFoldDB" id="A0A813IJS4"/>
<dbReference type="GO" id="GO:0003729">
    <property type="term" value="F:mRNA binding"/>
    <property type="evidence" value="ECO:0007669"/>
    <property type="project" value="InterPro"/>
</dbReference>
<evidence type="ECO:0000256" key="6">
    <source>
        <dbReference type="SAM" id="MobiDB-lite"/>
    </source>
</evidence>
<dbReference type="EMBL" id="CAJNNW010009179">
    <property type="protein sequence ID" value="CAE8650771.1"/>
    <property type="molecule type" value="Genomic_DNA"/>
</dbReference>
<feature type="domain" description="C3H1-type" evidence="7">
    <location>
        <begin position="347"/>
        <end position="373"/>
    </location>
</feature>
<feature type="region of interest" description="Disordered" evidence="6">
    <location>
        <begin position="122"/>
        <end position="145"/>
    </location>
</feature>
<feature type="region of interest" description="Disordered" evidence="6">
    <location>
        <begin position="452"/>
        <end position="479"/>
    </location>
</feature>
<reference evidence="8" key="1">
    <citation type="submission" date="2021-02" db="EMBL/GenBank/DDBJ databases">
        <authorList>
            <person name="Dougan E. K."/>
            <person name="Rhodes N."/>
            <person name="Thang M."/>
            <person name="Chan C."/>
        </authorList>
    </citation>
    <scope>NUCLEOTIDE SEQUENCE</scope>
</reference>
<evidence type="ECO:0000256" key="4">
    <source>
        <dbReference type="ARBA" id="ARBA00022833"/>
    </source>
</evidence>
<keyword evidence="4 5" id="KW-0862">Zinc</keyword>
<dbReference type="PROSITE" id="PS50103">
    <property type="entry name" value="ZF_C3H1"/>
    <property type="match status" value="3"/>
</dbReference>
<keyword evidence="2" id="KW-0677">Repeat</keyword>
<sequence length="560" mass="62144">RATVFINSNKQETAMSLCLNAPRTFAEIVAGRPLEQQQQQQQQQQQTNNSEGRSPFIVRATTNATTTTTITTTTSSSPPRSKKKWSLEDEDLVGEVSKPFSKPLDIDAPDFVPFSLTQTGTSSMEVMQEASSSSSSRPSRRDRRALVKGERLVRDEVEPEALPITTVMISGIQEEHTVDTFRQVLEYWGLMGTYNFFYNAALLCQALLMQEPSGGILTPFHVQGFESVIEHFSESFNGEDMINGPLIIPTGRPSQWAHNGVTPMLNNKFSPQIRGQFNKTKLCVFHKKNQCALGSACPFAHAEEELMAAPDLAKTKLCHNFFRRKCHDPKCNFAHGYSELRATDTVFKTELCRWWAAGSCKAGASCRHAHGEEELRAMPWMMEEDTSFMMFPGYMDGDLESMNQLLSAGLGFNPMGLAGIWEDSELSMPEFEPSRQISFSSTNLYEDQGDAHQMQDDGLAGSHDGVSETGPSDTSTLFSHPQDTRILRQQTAPPTASFVSELPARLSTDDCNIVLRIKGTFMEAVLIDDELPAAPGRQSWSDGDLPQLSQSMESESDAEL</sequence>
<evidence type="ECO:0000256" key="2">
    <source>
        <dbReference type="ARBA" id="ARBA00022737"/>
    </source>
</evidence>
<evidence type="ECO:0000256" key="5">
    <source>
        <dbReference type="PROSITE-ProRule" id="PRU00723"/>
    </source>
</evidence>
<feature type="non-terminal residue" evidence="8">
    <location>
        <position position="1"/>
    </location>
</feature>
<dbReference type="SMART" id="SM00356">
    <property type="entry name" value="ZnF_C3H1"/>
    <property type="match status" value="3"/>
</dbReference>
<feature type="compositionally biased region" description="Polar residues" evidence="6">
    <location>
        <begin position="469"/>
        <end position="479"/>
    </location>
</feature>
<dbReference type="Pfam" id="PF00642">
    <property type="entry name" value="zf-CCCH"/>
    <property type="match status" value="1"/>
</dbReference>
<accession>A0A813IJS4</accession>
<evidence type="ECO:0000256" key="3">
    <source>
        <dbReference type="ARBA" id="ARBA00022771"/>
    </source>
</evidence>
<dbReference type="GO" id="GO:0008270">
    <property type="term" value="F:zinc ion binding"/>
    <property type="evidence" value="ECO:0007669"/>
    <property type="project" value="UniProtKB-KW"/>
</dbReference>
<feature type="region of interest" description="Disordered" evidence="6">
    <location>
        <begin position="33"/>
        <end position="88"/>
    </location>
</feature>
<feature type="domain" description="C3H1-type" evidence="7">
    <location>
        <begin position="312"/>
        <end position="338"/>
    </location>
</feature>